<dbReference type="Gene3D" id="3.10.450.10">
    <property type="match status" value="1"/>
</dbReference>
<sequence length="120" mass="12861">MFAMKVVFIVGLSLAFASAQVGVPGGVTELSGDDLVSATNVLNNSLEKLASGDGPNYKLGKVISARRQVVSGTKYIYEVELVSENSTKTCNVNIWSQPWLPNGNEVTFDCPDGKVVKKHN</sequence>
<dbReference type="GeneID" id="117576151"/>
<keyword evidence="2" id="KW-0732">Signal</keyword>
<evidence type="ECO:0000256" key="1">
    <source>
        <dbReference type="ARBA" id="ARBA00009403"/>
    </source>
</evidence>
<reference evidence="5" key="1">
    <citation type="submission" date="2025-08" db="UniProtKB">
        <authorList>
            <consortium name="RefSeq"/>
        </authorList>
    </citation>
    <scope>IDENTIFICATION</scope>
    <source>
        <strain evidence="5">15112-1751.03</strain>
        <tissue evidence="5">Whole Adult</tissue>
    </source>
</reference>
<feature type="domain" description="Cystatin" evidence="3">
    <location>
        <begin position="22"/>
        <end position="111"/>
    </location>
</feature>
<dbReference type="RefSeq" id="XP_034116610.1">
    <property type="nucleotide sequence ID" value="XM_034260719.2"/>
</dbReference>
<dbReference type="GO" id="GO:0004869">
    <property type="term" value="F:cysteine-type endopeptidase inhibitor activity"/>
    <property type="evidence" value="ECO:0007669"/>
    <property type="project" value="InterPro"/>
</dbReference>
<dbReference type="SMART" id="SM00043">
    <property type="entry name" value="CY"/>
    <property type="match status" value="1"/>
</dbReference>
<dbReference type="Proteomes" id="UP000515160">
    <property type="component" value="Chromosome 2R"/>
</dbReference>
<dbReference type="AlphaFoldDB" id="A0A6P8XZ70"/>
<dbReference type="OrthoDB" id="1908104at2759"/>
<organism evidence="4 5">
    <name type="scientific">Drosophila albomicans</name>
    <name type="common">Fruit fly</name>
    <dbReference type="NCBI Taxonomy" id="7291"/>
    <lineage>
        <taxon>Eukaryota</taxon>
        <taxon>Metazoa</taxon>
        <taxon>Ecdysozoa</taxon>
        <taxon>Arthropoda</taxon>
        <taxon>Hexapoda</taxon>
        <taxon>Insecta</taxon>
        <taxon>Pterygota</taxon>
        <taxon>Neoptera</taxon>
        <taxon>Endopterygota</taxon>
        <taxon>Diptera</taxon>
        <taxon>Brachycera</taxon>
        <taxon>Muscomorpha</taxon>
        <taxon>Ephydroidea</taxon>
        <taxon>Drosophilidae</taxon>
        <taxon>Drosophila</taxon>
    </lineage>
</organism>
<feature type="chain" id="PRO_5028140604" evidence="2">
    <location>
        <begin position="20"/>
        <end position="120"/>
    </location>
</feature>
<evidence type="ECO:0000313" key="5">
    <source>
        <dbReference type="RefSeq" id="XP_034116610.1"/>
    </source>
</evidence>
<feature type="signal peptide" evidence="2">
    <location>
        <begin position="1"/>
        <end position="19"/>
    </location>
</feature>
<evidence type="ECO:0000259" key="3">
    <source>
        <dbReference type="SMART" id="SM00043"/>
    </source>
</evidence>
<accession>A0A6P8XZ70</accession>
<protein>
    <submittedName>
        <fullName evidence="5">Sarcocystatin-A-like</fullName>
    </submittedName>
</protein>
<dbReference type="InterPro" id="IPR000010">
    <property type="entry name" value="Cystatin_dom"/>
</dbReference>
<dbReference type="SUPFAM" id="SSF54403">
    <property type="entry name" value="Cystatin/monellin"/>
    <property type="match status" value="1"/>
</dbReference>
<evidence type="ECO:0000313" key="4">
    <source>
        <dbReference type="Proteomes" id="UP000515160"/>
    </source>
</evidence>
<gene>
    <name evidence="5" type="primary">LOC117576151</name>
</gene>
<proteinExistence type="inferred from homology"/>
<comment type="similarity">
    <text evidence="1">Belongs to the cystatin family.</text>
</comment>
<dbReference type="InterPro" id="IPR046350">
    <property type="entry name" value="Cystatin_sf"/>
</dbReference>
<dbReference type="PANTHER" id="PTHR12319">
    <property type="entry name" value="CYSTATIN-RELATED"/>
    <property type="match status" value="1"/>
</dbReference>
<dbReference type="Pfam" id="PF00031">
    <property type="entry name" value="Cystatin"/>
    <property type="match status" value="1"/>
</dbReference>
<dbReference type="InterPro" id="IPR053128">
    <property type="entry name" value="Cystatin-like"/>
</dbReference>
<evidence type="ECO:0000256" key="2">
    <source>
        <dbReference type="SAM" id="SignalP"/>
    </source>
</evidence>
<keyword evidence="4" id="KW-1185">Reference proteome</keyword>
<dbReference type="InterPro" id="IPR018073">
    <property type="entry name" value="Prot_inh_cystat_CS"/>
</dbReference>
<dbReference type="PROSITE" id="PS00287">
    <property type="entry name" value="CYSTATIN"/>
    <property type="match status" value="1"/>
</dbReference>
<name>A0A6P8XZ70_DROAB</name>
<dbReference type="CDD" id="cd00042">
    <property type="entry name" value="CY"/>
    <property type="match status" value="1"/>
</dbReference>
<dbReference type="PANTHER" id="PTHR12319:SF2">
    <property type="entry name" value="CYSTATIN-LIKE PROTEIN-RELATED"/>
    <property type="match status" value="1"/>
</dbReference>